<sequence>MNKWLTKGLNVLSMATLVVGIGMICSCSCGKIETPNDVKYLSEFQKINFESNENWLTSDNLSLYVDYSTCMAQALKTSPFFSDMIPSLTAATKNFYSIKGDSIKKETGKVFTLLSSIQETNYADILTAAENIVEGNSEGVLLTDGEYYEPTVAKSHVNDPYLKDVFSKWLKKGHDIYVVAEPYKETYNGNVFDKKRFYFLFTDSRVPNNIYDRILQCVDMKKYPNVDIYHMSVSHPIIMAEGTYSKTDATLAANIKGCGNFEIQEWNVNWNSIQDIYLNANVDENGNPLSTGKPVISGLKIDRNSFGCFRIKDIALKVYDINEPYAEFYGNKVAGLKAVKMQSPLQETTNFFALDEKEFKAHSLVNISLDPAFNDVCLDGSPYNYTKVDICVNGVDYVFDNYSSMFDFQSIDVPGQMNSSVAESIKQCLTDPSIKKMMDNALIYTIYIKSNEK</sequence>
<proteinExistence type="predicted"/>
<reference evidence="1" key="1">
    <citation type="submission" date="2021-12" db="EMBL/GenBank/DDBJ databases">
        <authorList>
            <person name="Lv X."/>
        </authorList>
    </citation>
    <scope>NUCLEOTIDE SEQUENCE</scope>
    <source>
        <strain evidence="1">HF2106</strain>
    </source>
</reference>
<evidence type="ECO:0000313" key="2">
    <source>
        <dbReference type="Proteomes" id="UP001200307"/>
    </source>
</evidence>
<dbReference type="Proteomes" id="UP001200307">
    <property type="component" value="Unassembled WGS sequence"/>
</dbReference>
<evidence type="ECO:0000313" key="1">
    <source>
        <dbReference type="EMBL" id="MCE4121405.1"/>
    </source>
</evidence>
<dbReference type="RefSeq" id="WP_233338721.1">
    <property type="nucleotide sequence ID" value="NZ_JAJTVO010000005.1"/>
</dbReference>
<organism evidence="1 2">
    <name type="scientific">Segatella copri</name>
    <dbReference type="NCBI Taxonomy" id="165179"/>
    <lineage>
        <taxon>Bacteria</taxon>
        <taxon>Pseudomonadati</taxon>
        <taxon>Bacteroidota</taxon>
        <taxon>Bacteroidia</taxon>
        <taxon>Bacteroidales</taxon>
        <taxon>Prevotellaceae</taxon>
        <taxon>Segatella</taxon>
    </lineage>
</organism>
<accession>A0AAW4YGZ0</accession>
<dbReference type="AlphaFoldDB" id="A0AAW4YGZ0"/>
<dbReference type="PROSITE" id="PS51257">
    <property type="entry name" value="PROKAR_LIPOPROTEIN"/>
    <property type="match status" value="1"/>
</dbReference>
<gene>
    <name evidence="1" type="ORF">LYY06_03870</name>
</gene>
<dbReference type="EMBL" id="JAJTVO010000005">
    <property type="protein sequence ID" value="MCE4121405.1"/>
    <property type="molecule type" value="Genomic_DNA"/>
</dbReference>
<name>A0AAW4YGZ0_9BACT</name>
<protein>
    <submittedName>
        <fullName evidence="1">Uncharacterized protein</fullName>
    </submittedName>
</protein>
<comment type="caution">
    <text evidence="1">The sequence shown here is derived from an EMBL/GenBank/DDBJ whole genome shotgun (WGS) entry which is preliminary data.</text>
</comment>